<reference evidence="1" key="1">
    <citation type="submission" date="2014-09" db="EMBL/GenBank/DDBJ databases">
        <title>Draft genome sequence of an oleaginous Mucoromycotina fungus Mucor ambiguus NBRC6742.</title>
        <authorList>
            <person name="Takeda I."/>
            <person name="Yamane N."/>
            <person name="Morita T."/>
            <person name="Tamano K."/>
            <person name="Machida M."/>
            <person name="Baker S."/>
            <person name="Koike H."/>
        </authorList>
    </citation>
    <scope>NUCLEOTIDE SEQUENCE</scope>
    <source>
        <strain evidence="1">NBRC 6742</strain>
    </source>
</reference>
<organism evidence="1">
    <name type="scientific">Mucor ambiguus</name>
    <dbReference type="NCBI Taxonomy" id="91626"/>
    <lineage>
        <taxon>Eukaryota</taxon>
        <taxon>Fungi</taxon>
        <taxon>Fungi incertae sedis</taxon>
        <taxon>Mucoromycota</taxon>
        <taxon>Mucoromycotina</taxon>
        <taxon>Mucoromycetes</taxon>
        <taxon>Mucorales</taxon>
        <taxon>Mucorineae</taxon>
        <taxon>Mucoraceae</taxon>
        <taxon>Mucor</taxon>
    </lineage>
</organism>
<dbReference type="PANTHER" id="PTHR39600">
    <property type="entry name" value="PEPTIDASE INHIBITOR I78 FAMILY PROTEIN"/>
    <property type="match status" value="1"/>
</dbReference>
<dbReference type="STRING" id="91626.A0A0C9LSS3"/>
<proteinExistence type="predicted"/>
<dbReference type="EMBL" id="DF836323">
    <property type="protein sequence ID" value="GAN03120.1"/>
    <property type="molecule type" value="Genomic_DNA"/>
</dbReference>
<dbReference type="Proteomes" id="UP000053815">
    <property type="component" value="Unassembled WGS sequence"/>
</dbReference>
<dbReference type="Pfam" id="PF11720">
    <property type="entry name" value="Inhibitor_I78"/>
    <property type="match status" value="1"/>
</dbReference>
<protein>
    <recommendedName>
        <fullName evidence="3">Peptidase inhibitor I78 family protein</fullName>
    </recommendedName>
</protein>
<dbReference type="OrthoDB" id="10013825at2759"/>
<sequence>MSTPFADLLAASKNSQDNADCDGWRDKLVGKVILNDDEESALGADECVRKKDLPKLSRVLAPNSVATMDYRPDRLNVRVDHTMRVTGVNYG</sequence>
<gene>
    <name evidence="1" type="ORF">MAM1_0034d02571</name>
</gene>
<dbReference type="InterPro" id="IPR021719">
    <property type="entry name" value="Prot_inh_I78"/>
</dbReference>
<evidence type="ECO:0000313" key="2">
    <source>
        <dbReference type="Proteomes" id="UP000053815"/>
    </source>
</evidence>
<accession>A0A0C9LSS3</accession>
<dbReference type="Gene3D" id="3.30.10.10">
    <property type="entry name" value="Trypsin Inhibitor V, subunit A"/>
    <property type="match status" value="1"/>
</dbReference>
<evidence type="ECO:0000313" key="1">
    <source>
        <dbReference type="EMBL" id="GAN03120.1"/>
    </source>
</evidence>
<keyword evidence="2" id="KW-1185">Reference proteome</keyword>
<dbReference type="PANTHER" id="PTHR39600:SF1">
    <property type="entry name" value="PEPTIDASE INHIBITOR I78 FAMILY PROTEIN"/>
    <property type="match status" value="1"/>
</dbReference>
<dbReference type="AlphaFoldDB" id="A0A0C9LSS3"/>
<evidence type="ECO:0008006" key="3">
    <source>
        <dbReference type="Google" id="ProtNLM"/>
    </source>
</evidence>
<name>A0A0C9LSS3_9FUNG</name>